<protein>
    <submittedName>
        <fullName evidence="2">Uncharacterized protein</fullName>
    </submittedName>
</protein>
<gene>
    <name evidence="2" type="ORF">SAMN05877753_110177</name>
</gene>
<dbReference type="Proteomes" id="UP000219546">
    <property type="component" value="Unassembled WGS sequence"/>
</dbReference>
<keyword evidence="1" id="KW-0812">Transmembrane</keyword>
<accession>A0A285D6I4</accession>
<dbReference type="EMBL" id="OAOP01000010">
    <property type="protein sequence ID" value="SNX74946.1"/>
    <property type="molecule type" value="Genomic_DNA"/>
</dbReference>
<keyword evidence="1" id="KW-0472">Membrane</keyword>
<keyword evidence="1" id="KW-1133">Transmembrane helix</keyword>
<reference evidence="2 3" key="1">
    <citation type="submission" date="2017-08" db="EMBL/GenBank/DDBJ databases">
        <authorList>
            <person name="de Groot N.N."/>
        </authorList>
    </citation>
    <scope>NUCLEOTIDE SEQUENCE [LARGE SCALE GENOMIC DNA]</scope>
    <source>
        <strain evidence="2 3">JC228</strain>
    </source>
</reference>
<evidence type="ECO:0000256" key="1">
    <source>
        <dbReference type="SAM" id="Phobius"/>
    </source>
</evidence>
<sequence length="65" mass="7852">MMGLWRYQGQAVDVIDRNGRVYRGIFDGTNQTRGLFLRSRFGRRRFFPFFFIAAVFVVRGRRRIF</sequence>
<proteinExistence type="predicted"/>
<evidence type="ECO:0000313" key="3">
    <source>
        <dbReference type="Proteomes" id="UP000219546"/>
    </source>
</evidence>
<dbReference type="AlphaFoldDB" id="A0A285D6I4"/>
<dbReference type="RefSeq" id="WP_179714358.1">
    <property type="nucleotide sequence ID" value="NZ_JBEPMQ010000011.1"/>
</dbReference>
<organism evidence="2 3">
    <name type="scientific">Bacillus oleivorans</name>
    <dbReference type="NCBI Taxonomy" id="1448271"/>
    <lineage>
        <taxon>Bacteria</taxon>
        <taxon>Bacillati</taxon>
        <taxon>Bacillota</taxon>
        <taxon>Bacilli</taxon>
        <taxon>Bacillales</taxon>
        <taxon>Bacillaceae</taxon>
        <taxon>Bacillus</taxon>
    </lineage>
</organism>
<name>A0A285D6I4_9BACI</name>
<keyword evidence="3" id="KW-1185">Reference proteome</keyword>
<evidence type="ECO:0000313" key="2">
    <source>
        <dbReference type="EMBL" id="SNX74946.1"/>
    </source>
</evidence>
<feature type="transmembrane region" description="Helical" evidence="1">
    <location>
        <begin position="46"/>
        <end position="64"/>
    </location>
</feature>